<evidence type="ECO:0000313" key="13">
    <source>
        <dbReference type="EMBL" id="CAF1472589.1"/>
    </source>
</evidence>
<comment type="subcellular location">
    <subcellularLocation>
        <location evidence="1">Nucleus</location>
    </subcellularLocation>
</comment>
<keyword evidence="6" id="KW-0269">Exonuclease</keyword>
<dbReference type="GO" id="GO:0006281">
    <property type="term" value="P:DNA repair"/>
    <property type="evidence" value="ECO:0007669"/>
    <property type="project" value="UniProtKB-KW"/>
</dbReference>
<comment type="similarity">
    <text evidence="2">Belongs to the tyrosyl-DNA phosphodiesterase family.</text>
</comment>
<dbReference type="EMBL" id="CAJNOV010012008">
    <property type="protein sequence ID" value="CAF1472589.1"/>
    <property type="molecule type" value="Genomic_DNA"/>
</dbReference>
<dbReference type="GO" id="GO:0003690">
    <property type="term" value="F:double-stranded DNA binding"/>
    <property type="evidence" value="ECO:0007669"/>
    <property type="project" value="TreeGrafter"/>
</dbReference>
<dbReference type="AlphaFoldDB" id="A0A815R589"/>
<proteinExistence type="inferred from homology"/>
<reference evidence="13" key="1">
    <citation type="submission" date="2021-02" db="EMBL/GenBank/DDBJ databases">
        <authorList>
            <person name="Nowell W R."/>
        </authorList>
    </citation>
    <scope>NUCLEOTIDE SEQUENCE</scope>
</reference>
<name>A0A815R589_9BILA</name>
<evidence type="ECO:0000256" key="5">
    <source>
        <dbReference type="ARBA" id="ARBA00022801"/>
    </source>
</evidence>
<comment type="caution">
    <text evidence="13">The sequence shown here is derived from an EMBL/GenBank/DDBJ whole genome shotgun (WGS) entry which is preliminary data.</text>
</comment>
<keyword evidence="3" id="KW-0540">Nuclease</keyword>
<evidence type="ECO:0000256" key="10">
    <source>
        <dbReference type="PIRSR" id="PIRSR610347-2"/>
    </source>
</evidence>
<evidence type="ECO:0000256" key="7">
    <source>
        <dbReference type="ARBA" id="ARBA00023204"/>
    </source>
</evidence>
<evidence type="ECO:0000256" key="3">
    <source>
        <dbReference type="ARBA" id="ARBA00022722"/>
    </source>
</evidence>
<accession>A0A815R589</accession>
<dbReference type="Pfam" id="PF10283">
    <property type="entry name" value="zf-CCHH"/>
    <property type="match status" value="1"/>
</dbReference>
<dbReference type="Pfam" id="PF06087">
    <property type="entry name" value="Tyr-DNA_phospho"/>
    <property type="match status" value="1"/>
</dbReference>
<protein>
    <recommendedName>
        <fullName evidence="12">PBZ-type domain-containing protein</fullName>
    </recommendedName>
</protein>
<dbReference type="CDD" id="cd09193">
    <property type="entry name" value="PLDc_mTdp1_1"/>
    <property type="match status" value="1"/>
</dbReference>
<gene>
    <name evidence="13" type="ORF">CJN711_LOCUS25734</name>
</gene>
<evidence type="ECO:0000256" key="4">
    <source>
        <dbReference type="ARBA" id="ARBA00022763"/>
    </source>
</evidence>
<dbReference type="InterPro" id="IPR010347">
    <property type="entry name" value="Tdp1"/>
</dbReference>
<dbReference type="InterPro" id="IPR019406">
    <property type="entry name" value="APLF_PBZ"/>
</dbReference>
<dbReference type="GO" id="GO:0005634">
    <property type="term" value="C:nucleus"/>
    <property type="evidence" value="ECO:0007669"/>
    <property type="project" value="UniProtKB-SubCell"/>
</dbReference>
<evidence type="ECO:0000256" key="9">
    <source>
        <dbReference type="PIRSR" id="PIRSR610347-1"/>
    </source>
</evidence>
<dbReference type="GO" id="GO:0004527">
    <property type="term" value="F:exonuclease activity"/>
    <property type="evidence" value="ECO:0007669"/>
    <property type="project" value="UniProtKB-KW"/>
</dbReference>
<keyword evidence="8" id="KW-0539">Nucleus</keyword>
<feature type="active site" description="Proton donor/acceptor" evidence="9">
    <location>
        <position position="425"/>
    </location>
</feature>
<evidence type="ECO:0000313" key="14">
    <source>
        <dbReference type="Proteomes" id="UP000663855"/>
    </source>
</evidence>
<dbReference type="GO" id="GO:0017005">
    <property type="term" value="F:3'-tyrosyl-DNA phosphodiesterase activity"/>
    <property type="evidence" value="ECO:0007669"/>
    <property type="project" value="TreeGrafter"/>
</dbReference>
<evidence type="ECO:0000256" key="8">
    <source>
        <dbReference type="ARBA" id="ARBA00023242"/>
    </source>
</evidence>
<evidence type="ECO:0000259" key="12">
    <source>
        <dbReference type="Pfam" id="PF10283"/>
    </source>
</evidence>
<dbReference type="PANTHER" id="PTHR12415:SF0">
    <property type="entry name" value="TYROSYL-DNA PHOSPHODIESTERASE 1"/>
    <property type="match status" value="1"/>
</dbReference>
<dbReference type="Gene3D" id="3.30.870.10">
    <property type="entry name" value="Endonuclease Chain A"/>
    <property type="match status" value="2"/>
</dbReference>
<feature type="active site" description="Nucleophile" evidence="9">
    <location>
        <position position="201"/>
    </location>
</feature>
<feature type="site" description="Interaction with DNA" evidence="11">
    <location>
        <position position="451"/>
    </location>
</feature>
<evidence type="ECO:0000256" key="1">
    <source>
        <dbReference type="ARBA" id="ARBA00004123"/>
    </source>
</evidence>
<evidence type="ECO:0000256" key="11">
    <source>
        <dbReference type="PIRSR" id="PIRSR610347-3"/>
    </source>
</evidence>
<organism evidence="13 14">
    <name type="scientific">Rotaria magnacalcarata</name>
    <dbReference type="NCBI Taxonomy" id="392030"/>
    <lineage>
        <taxon>Eukaryota</taxon>
        <taxon>Metazoa</taxon>
        <taxon>Spiralia</taxon>
        <taxon>Gnathifera</taxon>
        <taxon>Rotifera</taxon>
        <taxon>Eurotatoria</taxon>
        <taxon>Bdelloidea</taxon>
        <taxon>Philodinida</taxon>
        <taxon>Philodinidae</taxon>
        <taxon>Rotaria</taxon>
    </lineage>
</organism>
<feature type="domain" description="PBZ-type" evidence="12">
    <location>
        <begin position="50"/>
        <end position="74"/>
    </location>
</feature>
<feature type="binding site" evidence="10">
    <location>
        <position position="203"/>
    </location>
    <ligand>
        <name>substrate</name>
    </ligand>
</feature>
<keyword evidence="4" id="KW-0227">DNA damage</keyword>
<sequence>MTTNKRTSSSVLNGAIETKKLKTEVDSTSPTSTTVKESIPSLIDENSVKKKSCEYGEACYRQQNPKHTAEYDHPSTGASAATKNVSKRLTPVDKIDQSEPYRFLLSTVHGIQDNYNQQNAITLKEILSVEHGQLIRSAQFNYMFDIEFLLEQYPSEFRLKPLLIVHGDSRHDNQSIKNQCSPYPQIEIYPARLDIPFGTHHTKMMFLLYETGLRIVIHTANLILQDWKQKTQGIWISPICPKMNDDRESKTNFKKDLLEYIERYRARPLQFWQKTISEHDFNSINVHLISSTPGRHTGPDLNKFGHLKLRQTLKNYLNLDKDEQYNSSPIVGQFSSIGSLGPNANSWLTKEFLTSLKQLSSSSLESPELKLIYPTVENVRTSLEGYMAGGSLPYNMQNAMRQTWLVNYLHRWKADHRHRSRASPHIKTYLRATNDQFKDILWFLVTSANLSKAAWGVLEKNNTQLMIRSYEIGVLYTPKQFSKATFSLHDSPSFPIPYDLPPVKYQTSDKPWIVDVAYKDKPDSHGNMWDPSD</sequence>
<dbReference type="GO" id="GO:0003697">
    <property type="term" value="F:single-stranded DNA binding"/>
    <property type="evidence" value="ECO:0007669"/>
    <property type="project" value="TreeGrafter"/>
</dbReference>
<keyword evidence="5" id="KW-0378">Hydrolase</keyword>
<dbReference type="PANTHER" id="PTHR12415">
    <property type="entry name" value="TYROSYL-DNA PHOSPHODIESTERASE 1"/>
    <property type="match status" value="1"/>
</dbReference>
<dbReference type="Proteomes" id="UP000663855">
    <property type="component" value="Unassembled WGS sequence"/>
</dbReference>
<evidence type="ECO:0000256" key="2">
    <source>
        <dbReference type="ARBA" id="ARBA00010205"/>
    </source>
</evidence>
<feature type="binding site" evidence="10">
    <location>
        <position position="427"/>
    </location>
    <ligand>
        <name>substrate</name>
    </ligand>
</feature>
<keyword evidence="7" id="KW-0234">DNA repair</keyword>
<dbReference type="SUPFAM" id="SSF56024">
    <property type="entry name" value="Phospholipase D/nuclease"/>
    <property type="match status" value="2"/>
</dbReference>
<evidence type="ECO:0000256" key="6">
    <source>
        <dbReference type="ARBA" id="ARBA00022839"/>
    </source>
</evidence>